<dbReference type="AlphaFoldDB" id="A0A4V2SAM4"/>
<keyword evidence="2" id="KW-1185">Reference proteome</keyword>
<dbReference type="PANTHER" id="PTHR37526">
    <property type="entry name" value="PROTEIN TUSB"/>
    <property type="match status" value="1"/>
</dbReference>
<name>A0A4V2SAM4_9GAMM</name>
<dbReference type="Proteomes" id="UP000294980">
    <property type="component" value="Unassembled WGS sequence"/>
</dbReference>
<evidence type="ECO:0000313" key="2">
    <source>
        <dbReference type="Proteomes" id="UP000294980"/>
    </source>
</evidence>
<sequence length="97" mass="10625">MTLHTVNLLPDHADCRRCISQLASGDSVVFLGHGAWIASVPGGWHETWHRAGVALYVLDDDLAARGLSEHCARSISTIDIAGLVALTEQHSRHRAWF</sequence>
<gene>
    <name evidence="1" type="ORF">EV688_11931</name>
</gene>
<organism evidence="1 2">
    <name type="scientific">Chromatocurvus halotolerans</name>
    <dbReference type="NCBI Taxonomy" id="1132028"/>
    <lineage>
        <taxon>Bacteria</taxon>
        <taxon>Pseudomonadati</taxon>
        <taxon>Pseudomonadota</taxon>
        <taxon>Gammaproteobacteria</taxon>
        <taxon>Cellvibrionales</taxon>
        <taxon>Halieaceae</taxon>
        <taxon>Chromatocurvus</taxon>
    </lineage>
</organism>
<comment type="caution">
    <text evidence="1">The sequence shown here is derived from an EMBL/GenBank/DDBJ whole genome shotgun (WGS) entry which is preliminary data.</text>
</comment>
<dbReference type="GO" id="GO:0002143">
    <property type="term" value="P:tRNA wobble position uridine thiolation"/>
    <property type="evidence" value="ECO:0007669"/>
    <property type="project" value="InterPro"/>
</dbReference>
<dbReference type="GO" id="GO:1990228">
    <property type="term" value="C:sulfurtransferase complex"/>
    <property type="evidence" value="ECO:0007669"/>
    <property type="project" value="TreeGrafter"/>
</dbReference>
<dbReference type="SUPFAM" id="SSF75169">
    <property type="entry name" value="DsrEFH-like"/>
    <property type="match status" value="1"/>
</dbReference>
<dbReference type="NCBIfam" id="TIGR03011">
    <property type="entry name" value="sulf_tusB_dsrH"/>
    <property type="match status" value="1"/>
</dbReference>
<dbReference type="Gene3D" id="3.40.1260.10">
    <property type="entry name" value="DsrEFH-like"/>
    <property type="match status" value="1"/>
</dbReference>
<dbReference type="InterPro" id="IPR007215">
    <property type="entry name" value="Sulphur_relay_TusB/DsrH"/>
</dbReference>
<accession>A0A4V2SAM4</accession>
<dbReference type="InterPro" id="IPR027396">
    <property type="entry name" value="DsrEFH-like"/>
</dbReference>
<dbReference type="PANTHER" id="PTHR37526:SF1">
    <property type="entry name" value="PROTEIN TUSB"/>
    <property type="match status" value="1"/>
</dbReference>
<dbReference type="RefSeq" id="WP_162883995.1">
    <property type="nucleotide sequence ID" value="NZ_QQSW01000025.1"/>
</dbReference>
<protein>
    <submittedName>
        <fullName evidence="1">tRNA 2-thiouridine synthesizing protein B</fullName>
    </submittedName>
</protein>
<proteinExistence type="predicted"/>
<dbReference type="Pfam" id="PF04077">
    <property type="entry name" value="DsrH"/>
    <property type="match status" value="1"/>
</dbReference>
<dbReference type="EMBL" id="SLWX01000019">
    <property type="protein sequence ID" value="TCO72230.1"/>
    <property type="molecule type" value="Genomic_DNA"/>
</dbReference>
<reference evidence="1 2" key="1">
    <citation type="submission" date="2019-03" db="EMBL/GenBank/DDBJ databases">
        <title>Genomic Encyclopedia of Type Strains, Phase IV (KMG-IV): sequencing the most valuable type-strain genomes for metagenomic binning, comparative biology and taxonomic classification.</title>
        <authorList>
            <person name="Goeker M."/>
        </authorList>
    </citation>
    <scope>NUCLEOTIDE SEQUENCE [LARGE SCALE GENOMIC DNA]</scope>
    <source>
        <strain evidence="1 2">DSM 23344</strain>
    </source>
</reference>
<evidence type="ECO:0000313" key="1">
    <source>
        <dbReference type="EMBL" id="TCO72230.1"/>
    </source>
</evidence>